<evidence type="ECO:0000313" key="2">
    <source>
        <dbReference type="Proteomes" id="UP000033448"/>
    </source>
</evidence>
<dbReference type="RefSeq" id="WP_045250479.1">
    <property type="nucleotide sequence ID" value="NZ_JYIT01000074.1"/>
</dbReference>
<dbReference type="PATRIC" id="fig|582680.7.peg.1824"/>
<keyword evidence="2" id="KW-1185">Reference proteome</keyword>
<evidence type="ECO:0000313" key="1">
    <source>
        <dbReference type="EMBL" id="KJL24289.1"/>
    </source>
</evidence>
<comment type="caution">
    <text evidence="1">The sequence shown here is derived from an EMBL/GenBank/DDBJ whole genome shotgun (WGS) entry which is preliminary data.</text>
</comment>
<protein>
    <submittedName>
        <fullName evidence="1">Uncharacterized protein</fullName>
    </submittedName>
</protein>
<organism evidence="1 2">
    <name type="scientific">Microbacterium azadirachtae</name>
    <dbReference type="NCBI Taxonomy" id="582680"/>
    <lineage>
        <taxon>Bacteria</taxon>
        <taxon>Bacillati</taxon>
        <taxon>Actinomycetota</taxon>
        <taxon>Actinomycetes</taxon>
        <taxon>Micrococcales</taxon>
        <taxon>Microbacteriaceae</taxon>
        <taxon>Microbacterium</taxon>
    </lineage>
</organism>
<name>A0A0F0KUY9_9MICO</name>
<proteinExistence type="predicted"/>
<accession>A0A0F0KUY9</accession>
<gene>
    <name evidence="1" type="ORF">RL72_01780</name>
</gene>
<dbReference type="AlphaFoldDB" id="A0A0F0KUY9"/>
<sequence>MPEETTADLPRRDGLSRRRVVKGAAWSLPVIAATVAVPAHAASGKANIAVTSSCFAGTTALGTQLGPTWVMKETNGVNAGTVALTEKLTFTFTSVLTGPLGFIAISGAIPGIVTWITVQSAGAITALPWYQTNGSQLTVPPINLDPANITSALVPVQNPDGTYSVHYTLTRNVTWNNVAPLSEARYSYPLNLTPPPLPGLNVTQNWTLTSGLADANAADNTGVINTALLAACAA</sequence>
<dbReference type="Proteomes" id="UP000033448">
    <property type="component" value="Unassembled WGS sequence"/>
</dbReference>
<dbReference type="EMBL" id="JYIT01000074">
    <property type="protein sequence ID" value="KJL24289.1"/>
    <property type="molecule type" value="Genomic_DNA"/>
</dbReference>
<dbReference type="PROSITE" id="PS51318">
    <property type="entry name" value="TAT"/>
    <property type="match status" value="1"/>
</dbReference>
<dbReference type="InterPro" id="IPR006311">
    <property type="entry name" value="TAT_signal"/>
</dbReference>
<reference evidence="1 2" key="1">
    <citation type="submission" date="2015-02" db="EMBL/GenBank/DDBJ databases">
        <title>Draft genome sequences of ten Microbacterium spp. with emphasis on heavy metal contaminated environments.</title>
        <authorList>
            <person name="Corretto E."/>
        </authorList>
    </citation>
    <scope>NUCLEOTIDE SEQUENCE [LARGE SCALE GENOMIC DNA]</scope>
    <source>
        <strain evidence="1 2">DSM 23848</strain>
    </source>
</reference>